<feature type="region of interest" description="Disordered" evidence="1">
    <location>
        <begin position="1"/>
        <end position="97"/>
    </location>
</feature>
<feature type="compositionally biased region" description="Basic residues" evidence="1">
    <location>
        <begin position="77"/>
        <end position="91"/>
    </location>
</feature>
<organism evidence="2 3">
    <name type="scientific">Streptomyces canarius</name>
    <dbReference type="NCBI Taxonomy" id="285453"/>
    <lineage>
        <taxon>Bacteria</taxon>
        <taxon>Bacillati</taxon>
        <taxon>Actinomycetota</taxon>
        <taxon>Actinomycetes</taxon>
        <taxon>Kitasatosporales</taxon>
        <taxon>Streptomycetaceae</taxon>
        <taxon>Streptomyces</taxon>
    </lineage>
</organism>
<reference evidence="3" key="1">
    <citation type="journal article" date="2019" name="Int. J. Syst. Evol. Microbiol.">
        <title>The Global Catalogue of Microorganisms (GCM) 10K type strain sequencing project: providing services to taxonomists for standard genome sequencing and annotation.</title>
        <authorList>
            <consortium name="The Broad Institute Genomics Platform"/>
            <consortium name="The Broad Institute Genome Sequencing Center for Infectious Disease"/>
            <person name="Wu L."/>
            <person name="Ma J."/>
        </authorList>
    </citation>
    <scope>NUCLEOTIDE SEQUENCE [LARGE SCALE GENOMIC DNA]</scope>
    <source>
        <strain evidence="3">JCM 4733</strain>
    </source>
</reference>
<protein>
    <submittedName>
        <fullName evidence="2">Uncharacterized protein</fullName>
    </submittedName>
</protein>
<name>A0ABQ3CPM2_9ACTN</name>
<sequence length="97" mass="10495">MELGHSLHGESHTSNPLKLNGEYSAGDFASLSGHSPGLRAHETPGRIVAPACAPASEPQTERAGKTCRRFPDGSRPRRDRTRAGAPRRRAARWPDCP</sequence>
<evidence type="ECO:0000313" key="3">
    <source>
        <dbReference type="Proteomes" id="UP000653644"/>
    </source>
</evidence>
<evidence type="ECO:0000313" key="2">
    <source>
        <dbReference type="EMBL" id="GHA29284.1"/>
    </source>
</evidence>
<gene>
    <name evidence="2" type="ORF">GCM10010345_37710</name>
</gene>
<keyword evidence="3" id="KW-1185">Reference proteome</keyword>
<accession>A0ABQ3CPM2</accession>
<feature type="compositionally biased region" description="Basic and acidic residues" evidence="1">
    <location>
        <begin position="59"/>
        <end position="76"/>
    </location>
</feature>
<comment type="caution">
    <text evidence="2">The sequence shown here is derived from an EMBL/GenBank/DDBJ whole genome shotgun (WGS) entry which is preliminary data.</text>
</comment>
<proteinExistence type="predicted"/>
<evidence type="ECO:0000256" key="1">
    <source>
        <dbReference type="SAM" id="MobiDB-lite"/>
    </source>
</evidence>
<dbReference type="EMBL" id="BMVN01000011">
    <property type="protein sequence ID" value="GHA29284.1"/>
    <property type="molecule type" value="Genomic_DNA"/>
</dbReference>
<dbReference type="Proteomes" id="UP000653644">
    <property type="component" value="Unassembled WGS sequence"/>
</dbReference>
<feature type="compositionally biased region" description="Basic and acidic residues" evidence="1">
    <location>
        <begin position="1"/>
        <end position="11"/>
    </location>
</feature>